<dbReference type="Gene3D" id="3.40.50.150">
    <property type="entry name" value="Vaccinia Virus protein VP39"/>
    <property type="match status" value="1"/>
</dbReference>
<evidence type="ECO:0000256" key="3">
    <source>
        <dbReference type="ARBA" id="ARBA00022603"/>
    </source>
</evidence>
<protein>
    <recommendedName>
        <fullName evidence="2">carnosine N-methyltransferase</fullName>
        <ecNumber evidence="2">2.1.1.22</ecNumber>
    </recommendedName>
</protein>
<dbReference type="SMART" id="SM01296">
    <property type="entry name" value="N2227"/>
    <property type="match status" value="1"/>
</dbReference>
<dbReference type="SUPFAM" id="SSF53335">
    <property type="entry name" value="S-adenosyl-L-methionine-dependent methyltransferases"/>
    <property type="match status" value="1"/>
</dbReference>
<evidence type="ECO:0000256" key="2">
    <source>
        <dbReference type="ARBA" id="ARBA00012003"/>
    </source>
</evidence>
<comment type="similarity">
    <text evidence="1">Belongs to the carnosine N-methyltransferase family.</text>
</comment>
<keyword evidence="7" id="KW-1185">Reference proteome</keyword>
<keyword evidence="3" id="KW-0489">Methyltransferase</keyword>
<organism evidence="6 7">
    <name type="scientific">Durusdinium trenchii</name>
    <dbReference type="NCBI Taxonomy" id="1381693"/>
    <lineage>
        <taxon>Eukaryota</taxon>
        <taxon>Sar</taxon>
        <taxon>Alveolata</taxon>
        <taxon>Dinophyceae</taxon>
        <taxon>Suessiales</taxon>
        <taxon>Symbiodiniaceae</taxon>
        <taxon>Durusdinium</taxon>
    </lineage>
</organism>
<dbReference type="Proteomes" id="UP001642464">
    <property type="component" value="Unassembled WGS sequence"/>
</dbReference>
<dbReference type="InterPro" id="IPR029063">
    <property type="entry name" value="SAM-dependent_MTases_sf"/>
</dbReference>
<dbReference type="EC" id="2.1.1.22" evidence="2"/>
<proteinExistence type="inferred from homology"/>
<dbReference type="PANTHER" id="PTHR12303:SF6">
    <property type="entry name" value="CARNOSINE N-METHYLTRANSFERASE"/>
    <property type="match status" value="1"/>
</dbReference>
<keyword evidence="4" id="KW-0808">Transferase</keyword>
<reference evidence="6 7" key="1">
    <citation type="submission" date="2024-02" db="EMBL/GenBank/DDBJ databases">
        <authorList>
            <person name="Chen Y."/>
            <person name="Shah S."/>
            <person name="Dougan E. K."/>
            <person name="Thang M."/>
            <person name="Chan C."/>
        </authorList>
    </citation>
    <scope>NUCLEOTIDE SEQUENCE [LARGE SCALE GENOMIC DNA]</scope>
</reference>
<evidence type="ECO:0000256" key="4">
    <source>
        <dbReference type="ARBA" id="ARBA00022679"/>
    </source>
</evidence>
<dbReference type="InterPro" id="IPR012901">
    <property type="entry name" value="CARME"/>
</dbReference>
<name>A0ABP0NPK1_9DINO</name>
<dbReference type="EMBL" id="CAXAMM010030001">
    <property type="protein sequence ID" value="CAK9065710.1"/>
    <property type="molecule type" value="Genomic_DNA"/>
</dbReference>
<evidence type="ECO:0000256" key="5">
    <source>
        <dbReference type="ARBA" id="ARBA00022691"/>
    </source>
</evidence>
<comment type="caution">
    <text evidence="6">The sequence shown here is derived from an EMBL/GenBank/DDBJ whole genome shotgun (WGS) entry which is preliminary data.</text>
</comment>
<sequence>MVGTASFKKVAHFLRPWHWGSIAVISLSAACVLLRRNPKPMSARVEGWRLSRSELREVLKKYEKLVAKDARALQHSSTARLLGAERYQRRTAAMRHAAETNQRLVEQLLDDLPDDSCDRTALVSENRSEVCTPPARPVAEFRSLGNSLATVSRAYGTLQSVFAHLMRDWSGISEQTVISNQYGQLLEEVKPHLPRGSHVLVPGAGLGRLALMLAGEGFQVEANDASALFMTFADYILNRAPLATPFFPLAHAFWENWGLEQQYTELTVPNVSPRSVANSSGPVEGSQAPVVVVPGDFLRTYQTGGPGFRQFDAVVTCFFIDMSKDVEELFGVLDSLLDVGGLWVNLGPLNWKKDSKLKLTWEEIVAIWQLKGYEFLAQKRVDTDYHIPRGKKMYTESRTVSLSVAVKRSKQ</sequence>
<evidence type="ECO:0000256" key="1">
    <source>
        <dbReference type="ARBA" id="ARBA00010086"/>
    </source>
</evidence>
<accession>A0ABP0NPK1</accession>
<evidence type="ECO:0000313" key="7">
    <source>
        <dbReference type="Proteomes" id="UP001642464"/>
    </source>
</evidence>
<dbReference type="Pfam" id="PF07942">
    <property type="entry name" value="CARME"/>
    <property type="match status" value="1"/>
</dbReference>
<evidence type="ECO:0000313" key="6">
    <source>
        <dbReference type="EMBL" id="CAK9065710.1"/>
    </source>
</evidence>
<gene>
    <name evidence="6" type="ORF">SCF082_LOCUS33566</name>
</gene>
<dbReference type="PANTHER" id="PTHR12303">
    <property type="entry name" value="CARNOSINE N-METHYLTRANSFERASE"/>
    <property type="match status" value="1"/>
</dbReference>
<keyword evidence="5" id="KW-0949">S-adenosyl-L-methionine</keyword>